<dbReference type="SUPFAM" id="SSF56300">
    <property type="entry name" value="Metallo-dependent phosphatases"/>
    <property type="match status" value="1"/>
</dbReference>
<name>A0A7J6L5S1_PERCH</name>
<sequence>MCGRLHINRLEMLSPLGEEKTALPRSISGKDALAAFCLDSYLPDHYKASKSDTKDSTSSRSSPGQVVMVYYSTDGSHVEVWFHDISGAWWYLSPDFTRYFRLLLANYGVTGWQYANTKVSVRGILTFFVAETLSIHNGGLSLSPDALIVSQSVVSAVLVVAALLTAFWVNKAKSAIPYTEILTETEEGRLEVEKKVPVDSCASQGSTGGHTSTVADRLIAHASSSSSSEGAPATTAAAEGNFTIRVANGVLNLLVLVLWYWSTVISIGSSKSHLMWSLFGLIAVYMAIAVAVKVIHLSDHSIKELNKTLRCQAGLGICYIIQLPTMWAYHSEVWLSMIVSAMVLLLLLDFNTATSILLVRAGLYALLIAGSYWGSTMQCCGAAPQMKDETLQDPGGQGDQGLADQDHDGGAVPLPLWQWTRTMITLSLQDSCIAIFATVDQGIGVNLVGTPVEWSANFQWSSSFTRALTFHRIPCQRGDVAPCHIYLTAARNLSSEMIINAHFSYSDTRKVEFVYRDSSDGVEHREGSQHFWVPVGPTRDMHVMYLSDLPPGAVIEFWIVADGEVVSDVRRFRTAPVTGEVTIAVGGDAGANDLGQHVSEQMARYSPYAAVFAGDVSYDNSLIGCACIWDKFLTSWDKIRVKPKDENFDDEKEEGFMIPLIFTTGNHDLGVNEKPKSERYPSHECNMGVLSKIRPLFYGYFAFEAPNGKVPRICDRSHSHVHLIGDSTVLWALDSDYALPALDTRDWLRSTLADINYPTERPLRHLAAYHLPMYPSLRDEAAWKQGARLREVWEDEFAKLGLKAAFEHHVHSFKRTKPLLRGQPIDAASGNGFVGDGKWGVLPRDSPGEDILVKEDSRFAKLGTHNHVWIAKIDLAAEGKITLIAVNEDGVEVDIVSI</sequence>
<organism evidence="3 4">
    <name type="scientific">Perkinsus chesapeaki</name>
    <name type="common">Clam parasite</name>
    <name type="synonym">Perkinsus andrewsi</name>
    <dbReference type="NCBI Taxonomy" id="330153"/>
    <lineage>
        <taxon>Eukaryota</taxon>
        <taxon>Sar</taxon>
        <taxon>Alveolata</taxon>
        <taxon>Perkinsozoa</taxon>
        <taxon>Perkinsea</taxon>
        <taxon>Perkinsida</taxon>
        <taxon>Perkinsidae</taxon>
        <taxon>Perkinsus</taxon>
    </lineage>
</organism>
<dbReference type="InterPro" id="IPR039331">
    <property type="entry name" value="PAPs-like"/>
</dbReference>
<dbReference type="InterPro" id="IPR029052">
    <property type="entry name" value="Metallo-depent_PP-like"/>
</dbReference>
<evidence type="ECO:0008006" key="5">
    <source>
        <dbReference type="Google" id="ProtNLM"/>
    </source>
</evidence>
<dbReference type="AlphaFoldDB" id="A0A7J6L5S1"/>
<proteinExistence type="predicted"/>
<feature type="transmembrane region" description="Helical" evidence="2">
    <location>
        <begin position="357"/>
        <end position="375"/>
    </location>
</feature>
<dbReference type="Gene3D" id="3.60.21.10">
    <property type="match status" value="1"/>
</dbReference>
<evidence type="ECO:0000313" key="4">
    <source>
        <dbReference type="Proteomes" id="UP000591131"/>
    </source>
</evidence>
<feature type="transmembrane region" description="Helical" evidence="2">
    <location>
        <begin position="250"/>
        <end position="268"/>
    </location>
</feature>
<keyword evidence="1" id="KW-0732">Signal</keyword>
<feature type="transmembrane region" description="Helical" evidence="2">
    <location>
        <begin position="333"/>
        <end position="350"/>
    </location>
</feature>
<dbReference type="GO" id="GO:0003993">
    <property type="term" value="F:acid phosphatase activity"/>
    <property type="evidence" value="ECO:0007669"/>
    <property type="project" value="InterPro"/>
</dbReference>
<evidence type="ECO:0000256" key="2">
    <source>
        <dbReference type="SAM" id="Phobius"/>
    </source>
</evidence>
<dbReference type="EMBL" id="JAAPAO010000725">
    <property type="protein sequence ID" value="KAF4654526.1"/>
    <property type="molecule type" value="Genomic_DNA"/>
</dbReference>
<feature type="transmembrane region" description="Helical" evidence="2">
    <location>
        <begin position="146"/>
        <end position="169"/>
    </location>
</feature>
<evidence type="ECO:0000313" key="3">
    <source>
        <dbReference type="EMBL" id="KAF4654526.1"/>
    </source>
</evidence>
<feature type="transmembrane region" description="Helical" evidence="2">
    <location>
        <begin position="309"/>
        <end position="327"/>
    </location>
</feature>
<comment type="caution">
    <text evidence="3">The sequence shown here is derived from an EMBL/GenBank/DDBJ whole genome shotgun (WGS) entry which is preliminary data.</text>
</comment>
<dbReference type="PANTHER" id="PTHR22953">
    <property type="entry name" value="ACID PHOSPHATASE RELATED"/>
    <property type="match status" value="1"/>
</dbReference>
<dbReference type="OrthoDB" id="45007at2759"/>
<keyword evidence="2" id="KW-0812">Transmembrane</keyword>
<gene>
    <name evidence="3" type="ORF">FOL47_009921</name>
</gene>
<dbReference type="Proteomes" id="UP000591131">
    <property type="component" value="Unassembled WGS sequence"/>
</dbReference>
<keyword evidence="2" id="KW-0472">Membrane</keyword>
<reference evidence="3 4" key="1">
    <citation type="submission" date="2020-04" db="EMBL/GenBank/DDBJ databases">
        <title>Perkinsus chesapeaki whole genome sequence.</title>
        <authorList>
            <person name="Bogema D.R."/>
        </authorList>
    </citation>
    <scope>NUCLEOTIDE SEQUENCE [LARGE SCALE GENOMIC DNA]</scope>
    <source>
        <strain evidence="3">ATCC PRA-425</strain>
    </source>
</reference>
<keyword evidence="4" id="KW-1185">Reference proteome</keyword>
<keyword evidence="2" id="KW-1133">Transmembrane helix</keyword>
<evidence type="ECO:0000256" key="1">
    <source>
        <dbReference type="ARBA" id="ARBA00022729"/>
    </source>
</evidence>
<dbReference type="PANTHER" id="PTHR22953:SF153">
    <property type="entry name" value="PURPLE ACID PHOSPHATASE"/>
    <property type="match status" value="1"/>
</dbReference>
<accession>A0A7J6L5S1</accession>
<protein>
    <recommendedName>
        <fullName evidence="5">Purple acid phosphatase</fullName>
    </recommendedName>
</protein>
<feature type="transmembrane region" description="Helical" evidence="2">
    <location>
        <begin position="274"/>
        <end position="297"/>
    </location>
</feature>